<dbReference type="EMBL" id="CDHN01000003">
    <property type="protein sequence ID" value="CEJ91448.1"/>
    <property type="molecule type" value="Genomic_DNA"/>
</dbReference>
<dbReference type="HOGENOM" id="CLU_1662037_0_0_1"/>
<keyword evidence="1" id="KW-0732">Signal</keyword>
<name>A0A0A1TL44_9HYPO</name>
<keyword evidence="3" id="KW-1185">Reference proteome</keyword>
<dbReference type="Proteomes" id="UP000039046">
    <property type="component" value="Unassembled WGS sequence"/>
</dbReference>
<accession>A0A0A1TL44</accession>
<organism evidence="2 3">
    <name type="scientific">[Torrubiella] hemipterigena</name>
    <dbReference type="NCBI Taxonomy" id="1531966"/>
    <lineage>
        <taxon>Eukaryota</taxon>
        <taxon>Fungi</taxon>
        <taxon>Dikarya</taxon>
        <taxon>Ascomycota</taxon>
        <taxon>Pezizomycotina</taxon>
        <taxon>Sordariomycetes</taxon>
        <taxon>Hypocreomycetidae</taxon>
        <taxon>Hypocreales</taxon>
        <taxon>Clavicipitaceae</taxon>
        <taxon>Clavicipitaceae incertae sedis</taxon>
        <taxon>'Torrubiella' clade</taxon>
    </lineage>
</organism>
<protein>
    <submittedName>
        <fullName evidence="2">Uncharacterized protein</fullName>
    </submittedName>
</protein>
<evidence type="ECO:0000313" key="2">
    <source>
        <dbReference type="EMBL" id="CEJ91448.1"/>
    </source>
</evidence>
<reference evidence="2 3" key="1">
    <citation type="journal article" date="2015" name="Genome Announc.">
        <title>Draft Genome Sequence and Gene Annotation of the Entomopathogenic Fungus Verticillium hemipterigenum.</title>
        <authorList>
            <person name="Horn F."/>
            <person name="Habel A."/>
            <person name="Scharf D.H."/>
            <person name="Dworschak J."/>
            <person name="Brakhage A.A."/>
            <person name="Guthke R."/>
            <person name="Hertweck C."/>
            <person name="Linde J."/>
        </authorList>
    </citation>
    <scope>NUCLEOTIDE SEQUENCE [LARGE SCALE GENOMIC DNA]</scope>
</reference>
<feature type="chain" id="PRO_5001979784" evidence="1">
    <location>
        <begin position="20"/>
        <end position="159"/>
    </location>
</feature>
<evidence type="ECO:0000256" key="1">
    <source>
        <dbReference type="SAM" id="SignalP"/>
    </source>
</evidence>
<gene>
    <name evidence="2" type="ORF">VHEMI07158</name>
</gene>
<dbReference type="AlphaFoldDB" id="A0A0A1TL44"/>
<proteinExistence type="predicted"/>
<feature type="signal peptide" evidence="1">
    <location>
        <begin position="1"/>
        <end position="19"/>
    </location>
</feature>
<sequence length="159" mass="16857">MKFAIALTIAAAATGHALSINRQTAEDLELLHQTDGLLIRGEPVVEARGDSNSQCGSQNGSTFCRKERREGNKLIGEATLQKIQGTVNMGSIPMKGIPAAGPRGTMMANSAGELYVGGPQGNSFVGTAAMNKEFKYVIEYQGSSMMFTMEGGKPVQVKM</sequence>
<evidence type="ECO:0000313" key="3">
    <source>
        <dbReference type="Proteomes" id="UP000039046"/>
    </source>
</evidence>